<feature type="transmembrane region" description="Helical" evidence="17">
    <location>
        <begin position="657"/>
        <end position="676"/>
    </location>
</feature>
<feature type="transmembrane region" description="Helical" evidence="17">
    <location>
        <begin position="618"/>
        <end position="637"/>
    </location>
</feature>
<evidence type="ECO:0000256" key="5">
    <source>
        <dbReference type="ARBA" id="ARBA00022554"/>
    </source>
</evidence>
<dbReference type="FunCoup" id="G3ALW3">
    <property type="interactions" value="8"/>
</dbReference>
<dbReference type="Proteomes" id="UP000000709">
    <property type="component" value="Unassembled WGS sequence"/>
</dbReference>
<name>G3ALW3_SPAPN</name>
<comment type="subcellular location">
    <subcellularLocation>
        <location evidence="3">Vacuole membrane</location>
        <topology evidence="3">Multi-pass membrane protein</topology>
    </subcellularLocation>
</comment>
<dbReference type="RefSeq" id="XP_007374237.1">
    <property type="nucleotide sequence ID" value="XM_007374175.1"/>
</dbReference>
<dbReference type="PANTHER" id="PTHR12147:SF58">
    <property type="entry name" value="VACUOLAR MEMBRANE PROTEASE"/>
    <property type="match status" value="1"/>
</dbReference>
<comment type="function">
    <text evidence="2">May be involved in vacuolar sorting and osmoregulation.</text>
</comment>
<feature type="transmembrane region" description="Helical" evidence="17">
    <location>
        <begin position="400"/>
        <end position="423"/>
    </location>
</feature>
<evidence type="ECO:0000256" key="11">
    <source>
        <dbReference type="ARBA" id="ARBA00022989"/>
    </source>
</evidence>
<keyword evidence="11 17" id="KW-1133">Transmembrane helix</keyword>
<evidence type="ECO:0000256" key="3">
    <source>
        <dbReference type="ARBA" id="ARBA00004128"/>
    </source>
</evidence>
<dbReference type="GO" id="GO:0008235">
    <property type="term" value="F:metalloexopeptidase activity"/>
    <property type="evidence" value="ECO:0007669"/>
    <property type="project" value="InterPro"/>
</dbReference>
<dbReference type="SUPFAM" id="SSF53187">
    <property type="entry name" value="Zn-dependent exopeptidases"/>
    <property type="match status" value="1"/>
</dbReference>
<keyword evidence="12" id="KW-0482">Metalloprotease</keyword>
<reference evidence="21 22" key="1">
    <citation type="journal article" date="2011" name="Proc. Natl. Acad. Sci. U.S.A.">
        <title>Comparative genomics of xylose-fermenting fungi for enhanced biofuel production.</title>
        <authorList>
            <person name="Wohlbach D.J."/>
            <person name="Kuo A."/>
            <person name="Sato T.K."/>
            <person name="Potts K.M."/>
            <person name="Salamov A.A."/>
            <person name="LaButti K.M."/>
            <person name="Sun H."/>
            <person name="Clum A."/>
            <person name="Pangilinan J.L."/>
            <person name="Lindquist E.A."/>
            <person name="Lucas S."/>
            <person name="Lapidus A."/>
            <person name="Jin M."/>
            <person name="Gunawan C."/>
            <person name="Balan V."/>
            <person name="Dale B.E."/>
            <person name="Jeffries T.W."/>
            <person name="Zinkel R."/>
            <person name="Barry K.W."/>
            <person name="Grigoriev I.V."/>
            <person name="Gasch A.P."/>
        </authorList>
    </citation>
    <scope>NUCLEOTIDE SEQUENCE [LARGE SCALE GENOMIC DNA]</scope>
    <source>
        <strain evidence="22">NRRL Y-27907 / 11-Y1</strain>
    </source>
</reference>
<evidence type="ECO:0000256" key="9">
    <source>
        <dbReference type="ARBA" id="ARBA00022801"/>
    </source>
</evidence>
<dbReference type="EMBL" id="GL996501">
    <property type="protein sequence ID" value="EGW32722.1"/>
    <property type="molecule type" value="Genomic_DNA"/>
</dbReference>
<dbReference type="GO" id="GO:0006508">
    <property type="term" value="P:proteolysis"/>
    <property type="evidence" value="ECO:0007669"/>
    <property type="project" value="UniProtKB-KW"/>
</dbReference>
<keyword evidence="14" id="KW-0325">Glycoprotein</keyword>
<evidence type="ECO:0000256" key="6">
    <source>
        <dbReference type="ARBA" id="ARBA00022670"/>
    </source>
</evidence>
<keyword evidence="10 15" id="KW-0862">Zinc</keyword>
<evidence type="ECO:0000259" key="18">
    <source>
        <dbReference type="Pfam" id="PF04389"/>
    </source>
</evidence>
<proteinExistence type="inferred from homology"/>
<feature type="domain" description="Peptidase M28" evidence="18">
    <location>
        <begin position="166"/>
        <end position="355"/>
    </location>
</feature>
<feature type="domain" description="Vacuolar membrane protease transmembrane" evidence="20">
    <location>
        <begin position="611"/>
        <end position="682"/>
    </location>
</feature>
<keyword evidence="6 15" id="KW-0645">Protease</keyword>
<evidence type="ECO:0000256" key="10">
    <source>
        <dbReference type="ARBA" id="ARBA00022833"/>
    </source>
</evidence>
<dbReference type="OrthoDB" id="76293at2759"/>
<evidence type="ECO:0000256" key="15">
    <source>
        <dbReference type="RuleBase" id="RU361240"/>
    </source>
</evidence>
<feature type="domain" description="Vacuolar membrane protease C-terminal" evidence="19">
    <location>
        <begin position="711"/>
        <end position="969"/>
    </location>
</feature>
<feature type="transmembrane region" description="Helical" evidence="17">
    <location>
        <begin position="546"/>
        <end position="565"/>
    </location>
</feature>
<evidence type="ECO:0000256" key="13">
    <source>
        <dbReference type="ARBA" id="ARBA00023136"/>
    </source>
</evidence>
<protein>
    <recommendedName>
        <fullName evidence="15">Peptide hydrolase</fullName>
        <ecNumber evidence="15">3.4.-.-</ecNumber>
    </recommendedName>
</protein>
<keyword evidence="5" id="KW-0926">Vacuole</keyword>
<dbReference type="OMA" id="TPWPVTI"/>
<dbReference type="AlphaFoldDB" id="G3ALW3"/>
<feature type="transmembrane region" description="Helical" evidence="17">
    <location>
        <begin position="435"/>
        <end position="454"/>
    </location>
</feature>
<dbReference type="InterPro" id="IPR007484">
    <property type="entry name" value="Peptidase_M28"/>
</dbReference>
<dbReference type="Gene3D" id="3.40.630.10">
    <property type="entry name" value="Zn peptidases"/>
    <property type="match status" value="1"/>
</dbReference>
<dbReference type="InterPro" id="IPR053975">
    <property type="entry name" value="PFF1_C"/>
</dbReference>
<evidence type="ECO:0000256" key="14">
    <source>
        <dbReference type="ARBA" id="ARBA00023180"/>
    </source>
</evidence>
<evidence type="ECO:0000256" key="17">
    <source>
        <dbReference type="SAM" id="Phobius"/>
    </source>
</evidence>
<evidence type="ECO:0000259" key="19">
    <source>
        <dbReference type="Pfam" id="PF22250"/>
    </source>
</evidence>
<dbReference type="eggNOG" id="KOG2194">
    <property type="taxonomic scope" value="Eukaryota"/>
</dbReference>
<dbReference type="STRING" id="619300.G3ALW3"/>
<dbReference type="PANTHER" id="PTHR12147">
    <property type="entry name" value="METALLOPEPTIDASE M28 FAMILY MEMBER"/>
    <property type="match status" value="1"/>
</dbReference>
<feature type="region of interest" description="Disordered" evidence="16">
    <location>
        <begin position="1"/>
        <end position="20"/>
    </location>
</feature>
<feature type="transmembrane region" description="Helical" evidence="17">
    <location>
        <begin position="683"/>
        <end position="702"/>
    </location>
</feature>
<comment type="cofactor">
    <cofactor evidence="1">
        <name>Zn(2+)</name>
        <dbReference type="ChEBI" id="CHEBI:29105"/>
    </cofactor>
</comment>
<dbReference type="InterPro" id="IPR045175">
    <property type="entry name" value="M28_fam"/>
</dbReference>
<evidence type="ECO:0000313" key="21">
    <source>
        <dbReference type="EMBL" id="EGW32722.1"/>
    </source>
</evidence>
<dbReference type="Pfam" id="PF04389">
    <property type="entry name" value="Peptidase_M28"/>
    <property type="match status" value="1"/>
</dbReference>
<dbReference type="Pfam" id="PF22251">
    <property type="entry name" value="PFF1_TM"/>
    <property type="match status" value="2"/>
</dbReference>
<evidence type="ECO:0000256" key="4">
    <source>
        <dbReference type="ARBA" id="ARBA00010918"/>
    </source>
</evidence>
<evidence type="ECO:0000313" key="22">
    <source>
        <dbReference type="Proteomes" id="UP000000709"/>
    </source>
</evidence>
<keyword evidence="8 15" id="KW-0479">Metal-binding</keyword>
<sequence>MSELNESTPPATRGTASSSDGVASNHVAVVKGNNNSPNIFIRFIRAVFGYRKTSLTLFVILTIAFTILLSYIDNNLDLTVSLPTDRLEVDILDSSWLDLQNIAKHEHTYGSHANDRVHDYLQTRIRDIIKEKSYIEYENDLNGDNKILFKSASGEQTTISYYESNNLLVRINGTDKNLPALLLSAHYDSVPSSFGVTDDGMGIASLLGVLSYFSDKSTQRPKRTVIFNFNNDEEFGLYGATAFLSHPWFEQIKYFLNLEGTGAGGKAILFRGTDFGIVKYFKNVRYPYATSIFQEGFNNHLIHSETDYKIYKEMGGLRGLDLAFYKPRDIYHTASDSIKNNNIKSLWHMLSNSIDFSKFVAGQVIDLDNESADESEKSSQDFASYASFLNYFFSVPVSTLIVVNTSLLVLVPLISLALLLIIFKYKKTWQVTTVNVLKFPLAAIASGVVMNLLVSDGFQKLNQYLPTTYPLLLVYTSVAILLLLFYVFLNGINLLFRSQKVLNHDEKLIVIIEISLFYWIALVYISRSLSYNRIGNDHTGEFPITILFIVQSVAAFLGLLGWSFTTPQTTDEEASQPLLEGNQESYGTEDPDDLTPQSSLLGDEDGFKGLVKYLGYDWSLQFLIIVPLTSLIVYNSGWLVLDGVNKSIQESLAAENLIYKIIQLFAFFWVLPYLPFVFKLNRIIVWGLTLFAASGVVLISFLEPFNIANPLKLRFIQKVDLTQSEQDSIVQVFGREGIFYDILADIPSVKESKVSVACENIVDGNQVCSYKSTLQPEIIPGAKDFRDYLQIEIVEDSSSRLPYGLLYGEIIIKAPENRMCNLQFDKKASHSGRDKFKDSPAKTVIVFADEPKNVSSVAHNTRMLPEGFSRDEDGNYLFKDVAGIDNLYLNKLDWKKNFRIGIQWLPNIIDSPDDEINKLGISIECFWADMTPVDGGKESSSAIPAYRELLHYSPNYVSWANRDRGLFSVSTHVQV</sequence>
<dbReference type="InterPro" id="IPR053976">
    <property type="entry name" value="PFF1_TM"/>
</dbReference>
<dbReference type="Pfam" id="PF22250">
    <property type="entry name" value="PFF1_C"/>
    <property type="match status" value="1"/>
</dbReference>
<evidence type="ECO:0000259" key="20">
    <source>
        <dbReference type="Pfam" id="PF22251"/>
    </source>
</evidence>
<dbReference type="GO" id="GO:0000329">
    <property type="term" value="C:fungal-type vacuole membrane"/>
    <property type="evidence" value="ECO:0007669"/>
    <property type="project" value="EnsemblFungi"/>
</dbReference>
<organism evidence="22">
    <name type="scientific">Spathaspora passalidarum (strain NRRL Y-27907 / 11-Y1)</name>
    <dbReference type="NCBI Taxonomy" id="619300"/>
    <lineage>
        <taxon>Eukaryota</taxon>
        <taxon>Fungi</taxon>
        <taxon>Dikarya</taxon>
        <taxon>Ascomycota</taxon>
        <taxon>Saccharomycotina</taxon>
        <taxon>Pichiomycetes</taxon>
        <taxon>Debaryomycetaceae</taxon>
        <taxon>Spathaspora</taxon>
    </lineage>
</organism>
<evidence type="ECO:0000256" key="16">
    <source>
        <dbReference type="SAM" id="MobiDB-lite"/>
    </source>
</evidence>
<evidence type="ECO:0000256" key="2">
    <source>
        <dbReference type="ARBA" id="ARBA00003273"/>
    </source>
</evidence>
<keyword evidence="22" id="KW-1185">Reference proteome</keyword>
<feature type="transmembrane region" description="Helical" evidence="17">
    <location>
        <begin position="474"/>
        <end position="496"/>
    </location>
</feature>
<feature type="transmembrane region" description="Helical" evidence="17">
    <location>
        <begin position="508"/>
        <end position="526"/>
    </location>
</feature>
<evidence type="ECO:0000256" key="8">
    <source>
        <dbReference type="ARBA" id="ARBA00022723"/>
    </source>
</evidence>
<evidence type="ECO:0000256" key="1">
    <source>
        <dbReference type="ARBA" id="ARBA00001947"/>
    </source>
</evidence>
<gene>
    <name evidence="21" type="ORF">SPAPADRAFT_136548</name>
</gene>
<evidence type="ECO:0000256" key="12">
    <source>
        <dbReference type="ARBA" id="ARBA00023049"/>
    </source>
</evidence>
<dbReference type="GO" id="GO:0046872">
    <property type="term" value="F:metal ion binding"/>
    <property type="evidence" value="ECO:0007669"/>
    <property type="project" value="UniProtKB-KW"/>
</dbReference>
<accession>G3ALW3</accession>
<feature type="transmembrane region" description="Helical" evidence="17">
    <location>
        <begin position="55"/>
        <end position="72"/>
    </location>
</feature>
<dbReference type="HOGENOM" id="CLU_006412_1_0_1"/>
<dbReference type="KEGG" id="spaa:SPAPADRAFT_136548"/>
<dbReference type="InterPro" id="IPR048024">
    <property type="entry name" value="Fxna-like_M28_dom"/>
</dbReference>
<evidence type="ECO:0000256" key="7">
    <source>
        <dbReference type="ARBA" id="ARBA00022692"/>
    </source>
</evidence>
<feature type="domain" description="Vacuolar membrane protease transmembrane" evidence="20">
    <location>
        <begin position="438"/>
        <end position="585"/>
    </location>
</feature>
<dbReference type="CDD" id="cd03875">
    <property type="entry name" value="M28_Fxna_like"/>
    <property type="match status" value="1"/>
</dbReference>
<dbReference type="EC" id="3.4.-.-" evidence="15"/>
<keyword evidence="7 17" id="KW-0812">Transmembrane</keyword>
<keyword evidence="9 15" id="KW-0378">Hydrolase</keyword>
<keyword evidence="13 17" id="KW-0472">Membrane</keyword>
<comment type="similarity">
    <text evidence="4 15">Belongs to the peptidase M28 family.</text>
</comment>
<dbReference type="InParanoid" id="G3ALW3"/>
<dbReference type="GeneID" id="18869980"/>